<evidence type="ECO:0000256" key="6">
    <source>
        <dbReference type="ARBA" id="ARBA00022927"/>
    </source>
</evidence>
<feature type="domain" description="Membrane insertase YidC/Oxa/ALB C-terminal" evidence="14">
    <location>
        <begin position="65"/>
        <end position="247"/>
    </location>
</feature>
<dbReference type="GO" id="GO:0051301">
    <property type="term" value="P:cell division"/>
    <property type="evidence" value="ECO:0007669"/>
    <property type="project" value="UniProtKB-KW"/>
</dbReference>
<evidence type="ECO:0000256" key="13">
    <source>
        <dbReference type="SAM" id="MobiDB-lite"/>
    </source>
</evidence>
<evidence type="ECO:0000256" key="7">
    <source>
        <dbReference type="ARBA" id="ARBA00022989"/>
    </source>
</evidence>
<feature type="compositionally biased region" description="Basic and acidic residues" evidence="13">
    <location>
        <begin position="256"/>
        <end position="265"/>
    </location>
</feature>
<evidence type="ECO:0000256" key="5">
    <source>
        <dbReference type="ARBA" id="ARBA00022729"/>
    </source>
</evidence>
<comment type="caution">
    <text evidence="15">The sequence shown here is derived from an EMBL/GenBank/DDBJ whole genome shotgun (WGS) entry which is preliminary data.</text>
</comment>
<name>A0A0R1UKD4_9LACO</name>
<dbReference type="InterPro" id="IPR047196">
    <property type="entry name" value="YidC_ALB_C"/>
</dbReference>
<dbReference type="PANTHER" id="PTHR12428">
    <property type="entry name" value="OXA1"/>
    <property type="match status" value="1"/>
</dbReference>
<keyword evidence="15" id="KW-0131">Cell cycle</keyword>
<keyword evidence="10 12" id="KW-0143">Chaperone</keyword>
<keyword evidence="2 12" id="KW-0813">Transport</keyword>
<evidence type="ECO:0000256" key="9">
    <source>
        <dbReference type="ARBA" id="ARBA00023139"/>
    </source>
</evidence>
<evidence type="ECO:0000256" key="4">
    <source>
        <dbReference type="ARBA" id="ARBA00022692"/>
    </source>
</evidence>
<evidence type="ECO:0000259" key="14">
    <source>
        <dbReference type="Pfam" id="PF02096"/>
    </source>
</evidence>
<comment type="similarity">
    <text evidence="12">Belongs to the OXA1/ALB3/YidC family. Type 2 subfamily.</text>
</comment>
<evidence type="ECO:0000256" key="11">
    <source>
        <dbReference type="ARBA" id="ARBA00023288"/>
    </source>
</evidence>
<dbReference type="InterPro" id="IPR023060">
    <property type="entry name" value="YidC/YidC1/YidC2_Firmicutes"/>
</dbReference>
<proteinExistence type="inferred from homology"/>
<dbReference type="InterPro" id="IPR001708">
    <property type="entry name" value="YidC/ALB3/OXA1/COX18"/>
</dbReference>
<dbReference type="PROSITE" id="PS51257">
    <property type="entry name" value="PROKAR_LIPOPROTEIN"/>
    <property type="match status" value="1"/>
</dbReference>
<feature type="transmembrane region" description="Helical" evidence="12">
    <location>
        <begin position="211"/>
        <end position="234"/>
    </location>
</feature>
<keyword evidence="6 12" id="KW-0653">Protein transport</keyword>
<feature type="compositionally biased region" description="Basic residues" evidence="13">
    <location>
        <begin position="266"/>
        <end position="283"/>
    </location>
</feature>
<dbReference type="NCBIfam" id="TIGR03592">
    <property type="entry name" value="yidC_oxa1_cterm"/>
    <property type="match status" value="1"/>
</dbReference>
<dbReference type="GO" id="GO:0051205">
    <property type="term" value="P:protein insertion into membrane"/>
    <property type="evidence" value="ECO:0007669"/>
    <property type="project" value="TreeGrafter"/>
</dbReference>
<sequence length="283" mass="32502">MKEEAGLKKQGKKALSLTGIGLLAVLLAACSNQPVTSHSTGIWDHYIVYNGSQFILWLAKHFGGYGMGIIIFTILVRILILPLMHYQTKSMLKMQELQPQLKALQQKYPGKDRVSLQKMQTEQQKLYKEAGVNPFASMLPLLVQLPIMWALYQAIWRSPELKTGSFLWLQLGHTDPYFVMPLLAALFTFISSWLSMASLPEKNSMSTTMTYVMPIMIFVMALNFSAAITLYWVVTNAFQVVQTMLLQNPFKIKRERQARQRQERQRKNRLAHAKKNAYRGKKR</sequence>
<keyword evidence="9" id="KW-0564">Palmitate</keyword>
<accession>A0A0R1UKD4</accession>
<keyword evidence="5 12" id="KW-0732">Signal</keyword>
<dbReference type="EMBL" id="AZFK01000016">
    <property type="protein sequence ID" value="KRL91747.1"/>
    <property type="molecule type" value="Genomic_DNA"/>
</dbReference>
<evidence type="ECO:0000256" key="3">
    <source>
        <dbReference type="ARBA" id="ARBA00022475"/>
    </source>
</evidence>
<gene>
    <name evidence="12" type="primary">yidC</name>
    <name evidence="15" type="ORF">FC43_GL000715</name>
</gene>
<evidence type="ECO:0000256" key="2">
    <source>
        <dbReference type="ARBA" id="ARBA00022448"/>
    </source>
</evidence>
<dbReference type="PATRIC" id="fig|1423760.3.peg.737"/>
<dbReference type="AlphaFoldDB" id="A0A0R1UKD4"/>
<evidence type="ECO:0000256" key="12">
    <source>
        <dbReference type="HAMAP-Rule" id="MF_01811"/>
    </source>
</evidence>
<feature type="transmembrane region" description="Helical" evidence="12">
    <location>
        <begin position="62"/>
        <end position="84"/>
    </location>
</feature>
<dbReference type="GO" id="GO:0015031">
    <property type="term" value="P:protein transport"/>
    <property type="evidence" value="ECO:0007669"/>
    <property type="project" value="UniProtKB-KW"/>
</dbReference>
<keyword evidence="8 12" id="KW-0472">Membrane</keyword>
<keyword evidence="7 12" id="KW-1133">Transmembrane helix</keyword>
<dbReference type="PRINTS" id="PR00701">
    <property type="entry name" value="60KDINNERMP"/>
</dbReference>
<organism evidence="15 16">
    <name type="scientific">Limosilactobacillus ingluviei DSM 15946</name>
    <dbReference type="NCBI Taxonomy" id="1423760"/>
    <lineage>
        <taxon>Bacteria</taxon>
        <taxon>Bacillati</taxon>
        <taxon>Bacillota</taxon>
        <taxon>Bacilli</taxon>
        <taxon>Lactobacillales</taxon>
        <taxon>Lactobacillaceae</taxon>
        <taxon>Limosilactobacillus</taxon>
    </lineage>
</organism>
<dbReference type="Pfam" id="PF02096">
    <property type="entry name" value="60KD_IMP"/>
    <property type="match status" value="1"/>
</dbReference>
<evidence type="ECO:0000256" key="1">
    <source>
        <dbReference type="ARBA" id="ARBA00004651"/>
    </source>
</evidence>
<feature type="region of interest" description="Disordered" evidence="13">
    <location>
        <begin position="256"/>
        <end position="283"/>
    </location>
</feature>
<dbReference type="CDD" id="cd20070">
    <property type="entry name" value="5TM_YidC_Alb3"/>
    <property type="match status" value="1"/>
</dbReference>
<dbReference type="GO" id="GO:0005886">
    <property type="term" value="C:plasma membrane"/>
    <property type="evidence" value="ECO:0007669"/>
    <property type="project" value="UniProtKB-SubCell"/>
</dbReference>
<dbReference type="InterPro" id="IPR028055">
    <property type="entry name" value="YidC/Oxa/ALB_C"/>
</dbReference>
<feature type="transmembrane region" description="Helical" evidence="12">
    <location>
        <begin position="135"/>
        <end position="156"/>
    </location>
</feature>
<evidence type="ECO:0000313" key="15">
    <source>
        <dbReference type="EMBL" id="KRL91747.1"/>
    </source>
</evidence>
<comment type="function">
    <text evidence="12">Required for the insertion and/or proper folding and/or complex formation of integral membrane proteins into the membrane. Involved in integration of membrane proteins that insert both dependently and independently of the Sec translocase complex, as well as at least some lipoproteins.</text>
</comment>
<keyword evidence="15" id="KW-0132">Cell division</keyword>
<evidence type="ECO:0000256" key="10">
    <source>
        <dbReference type="ARBA" id="ARBA00023186"/>
    </source>
</evidence>
<keyword evidence="11 12" id="KW-0449">Lipoprotein</keyword>
<keyword evidence="4 12" id="KW-0812">Transmembrane</keyword>
<reference evidence="15 16" key="1">
    <citation type="journal article" date="2015" name="Genome Announc.">
        <title>Expanding the biotechnology potential of lactobacilli through comparative genomics of 213 strains and associated genera.</title>
        <authorList>
            <person name="Sun Z."/>
            <person name="Harris H.M."/>
            <person name="McCann A."/>
            <person name="Guo C."/>
            <person name="Argimon S."/>
            <person name="Zhang W."/>
            <person name="Yang X."/>
            <person name="Jeffery I.B."/>
            <person name="Cooney J.C."/>
            <person name="Kagawa T.F."/>
            <person name="Liu W."/>
            <person name="Song Y."/>
            <person name="Salvetti E."/>
            <person name="Wrobel A."/>
            <person name="Rasinkangas P."/>
            <person name="Parkhill J."/>
            <person name="Rea M.C."/>
            <person name="O'Sullivan O."/>
            <person name="Ritari J."/>
            <person name="Douillard F.P."/>
            <person name="Paul Ross R."/>
            <person name="Yang R."/>
            <person name="Briner A.E."/>
            <person name="Felis G.E."/>
            <person name="de Vos W.M."/>
            <person name="Barrangou R."/>
            <person name="Klaenhammer T.R."/>
            <person name="Caufield P.W."/>
            <person name="Cui Y."/>
            <person name="Zhang H."/>
            <person name="O'Toole P.W."/>
        </authorList>
    </citation>
    <scope>NUCLEOTIDE SEQUENCE [LARGE SCALE GENOMIC DNA]</scope>
    <source>
        <strain evidence="15 16">DSM 15946</strain>
    </source>
</reference>
<evidence type="ECO:0000313" key="16">
    <source>
        <dbReference type="Proteomes" id="UP000050816"/>
    </source>
</evidence>
<feature type="transmembrane region" description="Helical" evidence="12">
    <location>
        <begin position="176"/>
        <end position="199"/>
    </location>
</feature>
<dbReference type="GO" id="GO:0032977">
    <property type="term" value="F:membrane insertase activity"/>
    <property type="evidence" value="ECO:0007669"/>
    <property type="project" value="InterPro"/>
</dbReference>
<dbReference type="PANTHER" id="PTHR12428:SF65">
    <property type="entry name" value="CYTOCHROME C OXIDASE ASSEMBLY PROTEIN COX18, MITOCHONDRIAL"/>
    <property type="match status" value="1"/>
</dbReference>
<protein>
    <recommendedName>
        <fullName evidence="12">Membrane protein insertase YidC</fullName>
    </recommendedName>
    <alternativeName>
        <fullName evidence="12">Foldase YidC</fullName>
    </alternativeName>
    <alternativeName>
        <fullName evidence="12">Membrane integrase YidC</fullName>
    </alternativeName>
    <alternativeName>
        <fullName evidence="12">Membrane protein YidC</fullName>
    </alternativeName>
</protein>
<keyword evidence="3 12" id="KW-1003">Cell membrane</keyword>
<evidence type="ECO:0000256" key="8">
    <source>
        <dbReference type="ARBA" id="ARBA00023136"/>
    </source>
</evidence>
<dbReference type="HAMAP" id="MF_01811">
    <property type="entry name" value="YidC_type2"/>
    <property type="match status" value="1"/>
</dbReference>
<comment type="subcellular location">
    <subcellularLocation>
        <location evidence="1 12">Cell membrane</location>
        <topology evidence="1 12">Multi-pass membrane protein</topology>
    </subcellularLocation>
</comment>
<dbReference type="Proteomes" id="UP000050816">
    <property type="component" value="Unassembled WGS sequence"/>
</dbReference>